<dbReference type="PANTHER" id="PTHR43038">
    <property type="entry name" value="ATP-BINDING CASSETTE, SUB-FAMILY H, MEMBER 1"/>
    <property type="match status" value="1"/>
</dbReference>
<dbReference type="Gene3D" id="3.40.50.300">
    <property type="entry name" value="P-loop containing nucleotide triphosphate hydrolases"/>
    <property type="match status" value="1"/>
</dbReference>
<feature type="domain" description="ABC transporter" evidence="4">
    <location>
        <begin position="4"/>
        <end position="231"/>
    </location>
</feature>
<dbReference type="Proteomes" id="UP000053176">
    <property type="component" value="Unassembled WGS sequence"/>
</dbReference>
<keyword evidence="2" id="KW-0547">Nucleotide-binding</keyword>
<evidence type="ECO:0000256" key="3">
    <source>
        <dbReference type="ARBA" id="ARBA00022840"/>
    </source>
</evidence>
<evidence type="ECO:0000313" key="6">
    <source>
        <dbReference type="Proteomes" id="UP000053176"/>
    </source>
</evidence>
<name>A0A101KML6_RHILI</name>
<proteinExistence type="inferred from homology"/>
<dbReference type="SUPFAM" id="SSF52540">
    <property type="entry name" value="P-loop containing nucleoside triphosphate hydrolases"/>
    <property type="match status" value="1"/>
</dbReference>
<sequence>MNVIDVRGLVKRFGGKTVVDHVTMTVAEGEIVGFLGPNGSGKTTTIRIMCGLLTPDEGEGTVLGFDILTDALRIKREVGYMTQKFSFYEDLTIGENLEFVARLYQLKPVEEYVSRTLMELGLATRRNQLAGTLSGGWKQRLALAACIMHKPKLLLLDEPTAGVDPKARREFWDEIHRLAGGGLTVLVSTHYMDEAERCHRISYISYGKLLATGTVDEVVENAGLTTFVVQGPRLGRVAEALEGRPGVDQVAPFGATLHVVGSDKAALEKALADIEKEHKGVKVTPGETSLEDVFIQFMVGSKDNMA</sequence>
<organism evidence="5 6">
    <name type="scientific">Rhizobium loti</name>
    <name type="common">Mesorhizobium loti</name>
    <dbReference type="NCBI Taxonomy" id="381"/>
    <lineage>
        <taxon>Bacteria</taxon>
        <taxon>Pseudomonadati</taxon>
        <taxon>Pseudomonadota</taxon>
        <taxon>Alphaproteobacteria</taxon>
        <taxon>Hyphomicrobiales</taxon>
        <taxon>Phyllobacteriaceae</taxon>
        <taxon>Mesorhizobium</taxon>
    </lineage>
</organism>
<dbReference type="AlphaFoldDB" id="A0A101KML6"/>
<evidence type="ECO:0000256" key="2">
    <source>
        <dbReference type="ARBA" id="ARBA00022741"/>
    </source>
</evidence>
<dbReference type="GO" id="GO:0005524">
    <property type="term" value="F:ATP binding"/>
    <property type="evidence" value="ECO:0007669"/>
    <property type="project" value="UniProtKB-KW"/>
</dbReference>
<evidence type="ECO:0000256" key="1">
    <source>
        <dbReference type="ARBA" id="ARBA00005417"/>
    </source>
</evidence>
<evidence type="ECO:0000259" key="4">
    <source>
        <dbReference type="PROSITE" id="PS50893"/>
    </source>
</evidence>
<evidence type="ECO:0000313" key="5">
    <source>
        <dbReference type="EMBL" id="KUM23619.1"/>
    </source>
</evidence>
<comment type="similarity">
    <text evidence="1">Belongs to the ABC transporter superfamily.</text>
</comment>
<dbReference type="InterPro" id="IPR003439">
    <property type="entry name" value="ABC_transporter-like_ATP-bd"/>
</dbReference>
<dbReference type="InterPro" id="IPR003593">
    <property type="entry name" value="AAA+_ATPase"/>
</dbReference>
<comment type="caution">
    <text evidence="5">The sequence shown here is derived from an EMBL/GenBank/DDBJ whole genome shotgun (WGS) entry which is preliminary data.</text>
</comment>
<dbReference type="Pfam" id="PF00005">
    <property type="entry name" value="ABC_tran"/>
    <property type="match status" value="1"/>
</dbReference>
<dbReference type="GO" id="GO:0016887">
    <property type="term" value="F:ATP hydrolysis activity"/>
    <property type="evidence" value="ECO:0007669"/>
    <property type="project" value="InterPro"/>
</dbReference>
<protein>
    <submittedName>
        <fullName evidence="5">Multidrug ABC transporter ATP-binding protein</fullName>
    </submittedName>
</protein>
<accession>A0A101KML6</accession>
<dbReference type="InterPro" id="IPR017871">
    <property type="entry name" value="ABC_transporter-like_CS"/>
</dbReference>
<dbReference type="CDD" id="cd03230">
    <property type="entry name" value="ABC_DR_subfamily_A"/>
    <property type="match status" value="1"/>
</dbReference>
<dbReference type="PROSITE" id="PS50893">
    <property type="entry name" value="ABC_TRANSPORTER_2"/>
    <property type="match status" value="1"/>
</dbReference>
<reference evidence="5 6" key="1">
    <citation type="submission" date="2015-12" db="EMBL/GenBank/DDBJ databases">
        <title>Draft genome sequence of Mesorhizobium sp. UFLA 01-765, a multitolerant efficient symbiont and plant-growth promoting strain isolated from Zn-mining soil using Leucaena leucocephala as a trap plant.</title>
        <authorList>
            <person name="Rangel W.M."/>
            <person name="Thijs S."/>
            <person name="Longatti S.M."/>
            <person name="Moreira F.M."/>
            <person name="Weyens N."/>
            <person name="Vangronsveld J."/>
            <person name="Van Hamme J.D."/>
            <person name="Bottos E.M."/>
            <person name="Rineau F."/>
        </authorList>
    </citation>
    <scope>NUCLEOTIDE SEQUENCE [LARGE SCALE GENOMIC DNA]</scope>
    <source>
        <strain evidence="5 6">UFLA 01-765</strain>
    </source>
</reference>
<dbReference type="PROSITE" id="PS00211">
    <property type="entry name" value="ABC_TRANSPORTER_1"/>
    <property type="match status" value="1"/>
</dbReference>
<gene>
    <name evidence="5" type="ORF">AU467_33245</name>
</gene>
<dbReference type="InterPro" id="IPR027417">
    <property type="entry name" value="P-loop_NTPase"/>
</dbReference>
<dbReference type="EMBL" id="LPWA01000160">
    <property type="protein sequence ID" value="KUM23619.1"/>
    <property type="molecule type" value="Genomic_DNA"/>
</dbReference>
<dbReference type="OrthoDB" id="9778547at2"/>
<keyword evidence="3 5" id="KW-0067">ATP-binding</keyword>
<dbReference type="PANTHER" id="PTHR43038:SF3">
    <property type="entry name" value="ABC TRANSPORTER G FAMILY MEMBER 20 ISOFORM X1"/>
    <property type="match status" value="1"/>
</dbReference>
<dbReference type="SMART" id="SM00382">
    <property type="entry name" value="AAA"/>
    <property type="match status" value="1"/>
</dbReference>